<gene>
    <name evidence="2" type="ORF">ENN51_04780</name>
</gene>
<evidence type="ECO:0000313" key="2">
    <source>
        <dbReference type="EMBL" id="HDQ99583.1"/>
    </source>
</evidence>
<dbReference type="EMBL" id="DSBX01000185">
    <property type="protein sequence ID" value="HDQ99583.1"/>
    <property type="molecule type" value="Genomic_DNA"/>
</dbReference>
<name>A0A7V0T619_UNCW3</name>
<accession>A0A7V0T619</accession>
<evidence type="ECO:0000256" key="1">
    <source>
        <dbReference type="SAM" id="SignalP"/>
    </source>
</evidence>
<keyword evidence="1" id="KW-0732">Signal</keyword>
<feature type="chain" id="PRO_5030690800" evidence="1">
    <location>
        <begin position="21"/>
        <end position="146"/>
    </location>
</feature>
<protein>
    <submittedName>
        <fullName evidence="2">Uncharacterized protein</fullName>
    </submittedName>
</protein>
<sequence length="146" mass="16552">MRTLMVALGLCALLCAVAGAENLAPSGIFTTVTKDGNVRTGSVAAWQWHVTHGGWNYVGEHNTWEQQSTGPYKLRWAHSSQSGEMIEIDTLSWYAFRSRAYIDNEFWYSELSEPYYYKHPWYYTSIELPLTRATPPGPPTSNPTQD</sequence>
<feature type="signal peptide" evidence="1">
    <location>
        <begin position="1"/>
        <end position="20"/>
    </location>
</feature>
<organism evidence="2">
    <name type="scientific">candidate division WOR-3 bacterium</name>
    <dbReference type="NCBI Taxonomy" id="2052148"/>
    <lineage>
        <taxon>Bacteria</taxon>
        <taxon>Bacteria division WOR-3</taxon>
    </lineage>
</organism>
<dbReference type="AlphaFoldDB" id="A0A7V0T619"/>
<proteinExistence type="predicted"/>
<dbReference type="Proteomes" id="UP000885672">
    <property type="component" value="Unassembled WGS sequence"/>
</dbReference>
<comment type="caution">
    <text evidence="2">The sequence shown here is derived from an EMBL/GenBank/DDBJ whole genome shotgun (WGS) entry which is preliminary data.</text>
</comment>
<reference evidence="2" key="1">
    <citation type="journal article" date="2020" name="mSystems">
        <title>Genome- and Community-Level Interaction Insights into Carbon Utilization and Element Cycling Functions of Hydrothermarchaeota in Hydrothermal Sediment.</title>
        <authorList>
            <person name="Zhou Z."/>
            <person name="Liu Y."/>
            <person name="Xu W."/>
            <person name="Pan J."/>
            <person name="Luo Z.H."/>
            <person name="Li M."/>
        </authorList>
    </citation>
    <scope>NUCLEOTIDE SEQUENCE [LARGE SCALE GENOMIC DNA]</scope>
    <source>
        <strain evidence="2">SpSt-1182</strain>
    </source>
</reference>